<sequence length="70" mass="8226">MKVHSSLKRVHSALFKFLSDFKRRDYLFHSTIISFRQDAALLISFNSTESNVNRKSIRLPLLLFPENETL</sequence>
<dbReference type="EMBL" id="CAJNRD030001124">
    <property type="protein sequence ID" value="CAG5107344.1"/>
    <property type="molecule type" value="Genomic_DNA"/>
</dbReference>
<accession>A0A8J2MYB6</accession>
<comment type="caution">
    <text evidence="1">The sequence shown here is derived from an EMBL/GenBank/DDBJ whole genome shotgun (WGS) entry which is preliminary data.</text>
</comment>
<dbReference type="Proteomes" id="UP000786811">
    <property type="component" value="Unassembled WGS sequence"/>
</dbReference>
<gene>
    <name evidence="1" type="ORF">HICCMSTLAB_LOCUS12702</name>
</gene>
<proteinExistence type="predicted"/>
<organism evidence="1 2">
    <name type="scientific">Cotesia congregata</name>
    <name type="common">Parasitoid wasp</name>
    <name type="synonym">Apanteles congregatus</name>
    <dbReference type="NCBI Taxonomy" id="51543"/>
    <lineage>
        <taxon>Eukaryota</taxon>
        <taxon>Metazoa</taxon>
        <taxon>Ecdysozoa</taxon>
        <taxon>Arthropoda</taxon>
        <taxon>Hexapoda</taxon>
        <taxon>Insecta</taxon>
        <taxon>Pterygota</taxon>
        <taxon>Neoptera</taxon>
        <taxon>Endopterygota</taxon>
        <taxon>Hymenoptera</taxon>
        <taxon>Apocrita</taxon>
        <taxon>Ichneumonoidea</taxon>
        <taxon>Braconidae</taxon>
        <taxon>Microgastrinae</taxon>
        <taxon>Cotesia</taxon>
    </lineage>
</organism>
<evidence type="ECO:0000313" key="2">
    <source>
        <dbReference type="Proteomes" id="UP000786811"/>
    </source>
</evidence>
<keyword evidence="2" id="KW-1185">Reference proteome</keyword>
<protein>
    <submittedName>
        <fullName evidence="1">Uncharacterized protein</fullName>
    </submittedName>
</protein>
<name>A0A8J2MYB6_COTCN</name>
<evidence type="ECO:0000313" key="1">
    <source>
        <dbReference type="EMBL" id="CAG5107344.1"/>
    </source>
</evidence>
<dbReference type="AlphaFoldDB" id="A0A8J2MYB6"/>
<reference evidence="1" key="1">
    <citation type="submission" date="2021-04" db="EMBL/GenBank/DDBJ databases">
        <authorList>
            <person name="Chebbi M.A.C M."/>
        </authorList>
    </citation>
    <scope>NUCLEOTIDE SEQUENCE</scope>
</reference>